<dbReference type="GO" id="GO:0006637">
    <property type="term" value="P:acyl-CoA metabolic process"/>
    <property type="evidence" value="ECO:0007669"/>
    <property type="project" value="TreeGrafter"/>
</dbReference>
<dbReference type="InterPro" id="IPR029058">
    <property type="entry name" value="AB_hydrolase_fold"/>
</dbReference>
<evidence type="ECO:0000259" key="1">
    <source>
        <dbReference type="Pfam" id="PF08840"/>
    </source>
</evidence>
<dbReference type="InterPro" id="IPR014940">
    <property type="entry name" value="BAAT_C"/>
</dbReference>
<feature type="domain" description="BAAT/Acyl-CoA thioester hydrolase C-terminal" evidence="1">
    <location>
        <begin position="79"/>
        <end position="275"/>
    </location>
</feature>
<dbReference type="GO" id="GO:0047617">
    <property type="term" value="F:fatty acyl-CoA hydrolase activity"/>
    <property type="evidence" value="ECO:0007669"/>
    <property type="project" value="TreeGrafter"/>
</dbReference>
<keyword evidence="3" id="KW-1185">Reference proteome</keyword>
<accession>A0A3N0I0R6</accession>
<organism evidence="2 3">
    <name type="scientific">Absicoccus porci</name>
    <dbReference type="NCBI Taxonomy" id="2486576"/>
    <lineage>
        <taxon>Bacteria</taxon>
        <taxon>Bacillati</taxon>
        <taxon>Bacillota</taxon>
        <taxon>Erysipelotrichia</taxon>
        <taxon>Erysipelotrichales</taxon>
        <taxon>Erysipelotrichaceae</taxon>
        <taxon>Absicoccus</taxon>
    </lineage>
</organism>
<dbReference type="Pfam" id="PF08840">
    <property type="entry name" value="BAAT_C"/>
    <property type="match status" value="1"/>
</dbReference>
<proteinExistence type="predicted"/>
<protein>
    <recommendedName>
        <fullName evidence="1">BAAT/Acyl-CoA thioester hydrolase C-terminal domain-containing protein</fullName>
    </recommendedName>
</protein>
<evidence type="ECO:0000313" key="3">
    <source>
        <dbReference type="Proteomes" id="UP000276568"/>
    </source>
</evidence>
<dbReference type="Proteomes" id="UP000276568">
    <property type="component" value="Unassembled WGS sequence"/>
</dbReference>
<gene>
    <name evidence="2" type="ORF">EDX97_07545</name>
</gene>
<name>A0A3N0I0R6_9FIRM</name>
<dbReference type="PANTHER" id="PTHR10824:SF4">
    <property type="entry name" value="ACYL-COENZYME A THIOESTERASE 1-LIKE"/>
    <property type="match status" value="1"/>
</dbReference>
<comment type="caution">
    <text evidence="2">The sequence shown here is derived from an EMBL/GenBank/DDBJ whole genome shotgun (WGS) entry which is preliminary data.</text>
</comment>
<dbReference type="RefSeq" id="WP_128520533.1">
    <property type="nucleotide sequence ID" value="NZ_RJQC01000002.1"/>
</dbReference>
<reference evidence="2 3" key="1">
    <citation type="submission" date="2018-11" db="EMBL/GenBank/DDBJ databases">
        <title>Clostridium sp. nov., a member of the family Erysipelotrichaceae isolated from pig faeces.</title>
        <authorList>
            <person name="Chang Y.-H."/>
        </authorList>
    </citation>
    <scope>NUCLEOTIDE SEQUENCE [LARGE SCALE GENOMIC DNA]</scope>
    <source>
        <strain evidence="2 3">YH-panp20</strain>
    </source>
</reference>
<sequence length="284" mass="32827">MKFNYKFDEDGFSARYYQGKASNTSILIILSTIRNDVIAKAFTEENMDTLALDVIEPGREVSLDDISFVAQTMHSQGYEHVGLWGWGFGGSIALSVASHYPDDIDLVIAVNPFDLLYQPLSIKPTSMTILYKGLPLPLLKPETKMWKQVAREMKFSHEFHTVDRYEQCLAYGLKEEMIIPVENIQCPILLISSQNDVVLPSEYACRQIVRRLQDSDYRYGARHLQYQVVSHAIIPPKAFHKDHILYRRLFQIERNYPKHCHKAREDALQKTLAFINDKWPEANE</sequence>
<dbReference type="EMBL" id="RJQC01000002">
    <property type="protein sequence ID" value="RNM30625.1"/>
    <property type="molecule type" value="Genomic_DNA"/>
</dbReference>
<dbReference type="PANTHER" id="PTHR10824">
    <property type="entry name" value="ACYL-COENZYME A THIOESTERASE-RELATED"/>
    <property type="match status" value="1"/>
</dbReference>
<dbReference type="Gene3D" id="3.40.50.1820">
    <property type="entry name" value="alpha/beta hydrolase"/>
    <property type="match status" value="1"/>
</dbReference>
<dbReference type="OrthoDB" id="8922993at2"/>
<evidence type="ECO:0000313" key="2">
    <source>
        <dbReference type="EMBL" id="RNM30625.1"/>
    </source>
</evidence>
<dbReference type="SUPFAM" id="SSF53474">
    <property type="entry name" value="alpha/beta-Hydrolases"/>
    <property type="match status" value="1"/>
</dbReference>
<dbReference type="GO" id="GO:0006631">
    <property type="term" value="P:fatty acid metabolic process"/>
    <property type="evidence" value="ECO:0007669"/>
    <property type="project" value="TreeGrafter"/>
</dbReference>
<dbReference type="AlphaFoldDB" id="A0A3N0I0R6"/>